<organism evidence="2 3">
    <name type="scientific">Hominiventricola filiformis</name>
    <dbReference type="NCBI Taxonomy" id="2885352"/>
    <lineage>
        <taxon>Bacteria</taxon>
        <taxon>Bacillati</taxon>
        <taxon>Bacillota</taxon>
        <taxon>Clostridia</taxon>
        <taxon>Lachnospirales</taxon>
        <taxon>Lachnospiraceae</taxon>
        <taxon>Hominiventricola</taxon>
    </lineage>
</organism>
<sequence length="313" mass="32986">MPFNGKSGKFNASINAVEVGCGEKAIKIGGENVLPFYTFDAPIENAPKVGVMITDLGLDNEPEGVKAYYAGCSTMGEIAKKASEMPGADFVCLRLIGADPNGANKSTEECMEIVKEVIDAIDVPLVIEGCKNVAKDTELLSKAADVAQGKNVIILSAREEDYKGIGAAAGLAYNQKVGAESAVDINLAKQLNVLITQLGVQPANIVMNVGTAAVGYGFEYVVSTMDRVKAAALSQNDAQLQMPIITPVAEEAWNVKEAMASEEDMPEWGPVEQRGIDMEVSTAASVLACGSNAVIVKHPVTVATISKMIKELM</sequence>
<reference evidence="2 3" key="1">
    <citation type="submission" date="2021-10" db="EMBL/GenBank/DDBJ databases">
        <title>Anaerobic single-cell dispensing facilitates the cultivation of human gut bacteria.</title>
        <authorList>
            <person name="Afrizal A."/>
        </authorList>
    </citation>
    <scope>NUCLEOTIDE SEQUENCE [LARGE SCALE GENOMIC DNA]</scope>
    <source>
        <strain evidence="2 3">CLA-AA-H276</strain>
    </source>
</reference>
<gene>
    <name evidence="2" type="ORF">LKD36_08210</name>
</gene>
<comment type="caution">
    <text evidence="2">The sequence shown here is derived from an EMBL/GenBank/DDBJ whole genome shotgun (WGS) entry which is preliminary data.</text>
</comment>
<dbReference type="PANTHER" id="PTHR36214:SF5">
    <property type="entry name" value="ACETYL-COA DECARBONYLASE_SYNTHASE COMPLEX SUBUNIT DELTA"/>
    <property type="match status" value="1"/>
</dbReference>
<dbReference type="InterPro" id="IPR016041">
    <property type="entry name" value="Ac-CoA_synth_d_su_TIM-brl"/>
</dbReference>
<dbReference type="PANTHER" id="PTHR36214">
    <property type="match status" value="1"/>
</dbReference>
<protein>
    <submittedName>
        <fullName evidence="2">Acetyl-CoA decarbonylase/synthase complex subunit delta</fullName>
    </submittedName>
</protein>
<dbReference type="Gene3D" id="3.20.20.20">
    <property type="entry name" value="Dihydropteroate synthase-like"/>
    <property type="match status" value="1"/>
</dbReference>
<name>A0AAE3A9U9_9FIRM</name>
<dbReference type="NCBIfam" id="NF003376">
    <property type="entry name" value="PRK04452.1-2"/>
    <property type="match status" value="1"/>
</dbReference>
<dbReference type="InterPro" id="IPR051069">
    <property type="entry name" value="ACDS_complex_subunit"/>
</dbReference>
<dbReference type="AlphaFoldDB" id="A0AAE3A9U9"/>
<evidence type="ECO:0000259" key="1">
    <source>
        <dbReference type="Pfam" id="PF03599"/>
    </source>
</evidence>
<dbReference type="Proteomes" id="UP001198220">
    <property type="component" value="Unassembled WGS sequence"/>
</dbReference>
<feature type="domain" description="CO dehydrogenase/acetyl-CoA synthase delta subunit TIM barrel" evidence="1">
    <location>
        <begin position="17"/>
        <end position="257"/>
    </location>
</feature>
<dbReference type="EMBL" id="JAJEPS010000006">
    <property type="protein sequence ID" value="MCC2126161.1"/>
    <property type="molecule type" value="Genomic_DNA"/>
</dbReference>
<dbReference type="Pfam" id="PF03599">
    <property type="entry name" value="CdhD"/>
    <property type="match status" value="1"/>
</dbReference>
<keyword evidence="3" id="KW-1185">Reference proteome</keyword>
<dbReference type="InterPro" id="IPR011005">
    <property type="entry name" value="Dihydropteroate_synth-like_sf"/>
</dbReference>
<dbReference type="SUPFAM" id="SSF51717">
    <property type="entry name" value="Dihydropteroate synthetase-like"/>
    <property type="match status" value="1"/>
</dbReference>
<evidence type="ECO:0000313" key="2">
    <source>
        <dbReference type="EMBL" id="MCC2126161.1"/>
    </source>
</evidence>
<accession>A0AAE3A9U9</accession>
<dbReference type="RefSeq" id="WP_118769951.1">
    <property type="nucleotide sequence ID" value="NZ_JAJEPS010000006.1"/>
</dbReference>
<dbReference type="NCBIfam" id="NF040759">
    <property type="entry name" value="WLP_AcsD"/>
    <property type="match status" value="1"/>
</dbReference>
<proteinExistence type="predicted"/>
<evidence type="ECO:0000313" key="3">
    <source>
        <dbReference type="Proteomes" id="UP001198220"/>
    </source>
</evidence>